<comment type="similarity">
    <text evidence="2">Belongs to the ABC transporter superfamily. ABCB family. Multidrug resistance exporter (TC 3.A.1.201) subfamily.</text>
</comment>
<keyword evidence="8" id="KW-0325">Glycoprotein</keyword>
<evidence type="ECO:0000313" key="12">
    <source>
        <dbReference type="EMBL" id="KAI5349041.1"/>
    </source>
</evidence>
<dbReference type="Pfam" id="PF00664">
    <property type="entry name" value="ABC_membrane"/>
    <property type="match status" value="1"/>
</dbReference>
<dbReference type="InterPro" id="IPR039421">
    <property type="entry name" value="Type_1_exporter"/>
</dbReference>
<dbReference type="GO" id="GO:0005743">
    <property type="term" value="C:mitochondrial inner membrane"/>
    <property type="evidence" value="ECO:0007669"/>
    <property type="project" value="TreeGrafter"/>
</dbReference>
<evidence type="ECO:0000256" key="3">
    <source>
        <dbReference type="ARBA" id="ARBA00022448"/>
    </source>
</evidence>
<comment type="caution">
    <text evidence="12">The sequence shown here is derived from an EMBL/GenBank/DDBJ whole genome shotgun (WGS) entry which is preliminary data.</text>
</comment>
<protein>
    <recommendedName>
        <fullName evidence="11">ABC transmembrane type-1 domain-containing protein</fullName>
    </recommendedName>
</protein>
<organism evidence="12 13">
    <name type="scientific">Prunus dulcis</name>
    <name type="common">Almond</name>
    <name type="synonym">Amygdalus dulcis</name>
    <dbReference type="NCBI Taxonomy" id="3755"/>
    <lineage>
        <taxon>Eukaryota</taxon>
        <taxon>Viridiplantae</taxon>
        <taxon>Streptophyta</taxon>
        <taxon>Embryophyta</taxon>
        <taxon>Tracheophyta</taxon>
        <taxon>Spermatophyta</taxon>
        <taxon>Magnoliopsida</taxon>
        <taxon>eudicotyledons</taxon>
        <taxon>Gunneridae</taxon>
        <taxon>Pentapetalae</taxon>
        <taxon>rosids</taxon>
        <taxon>fabids</taxon>
        <taxon>Rosales</taxon>
        <taxon>Rosaceae</taxon>
        <taxon>Amygdaloideae</taxon>
        <taxon>Amygdaleae</taxon>
        <taxon>Prunus</taxon>
    </lineage>
</organism>
<dbReference type="Proteomes" id="UP001054821">
    <property type="component" value="Chromosome 1"/>
</dbReference>
<evidence type="ECO:0000256" key="8">
    <source>
        <dbReference type="ARBA" id="ARBA00023180"/>
    </source>
</evidence>
<evidence type="ECO:0000256" key="6">
    <source>
        <dbReference type="ARBA" id="ARBA00022989"/>
    </source>
</evidence>
<evidence type="ECO:0000256" key="5">
    <source>
        <dbReference type="ARBA" id="ARBA00022737"/>
    </source>
</evidence>
<evidence type="ECO:0000256" key="9">
    <source>
        <dbReference type="SAM" id="MobiDB-lite"/>
    </source>
</evidence>
<dbReference type="InterPro" id="IPR011527">
    <property type="entry name" value="ABC1_TM_dom"/>
</dbReference>
<reference evidence="12 13" key="1">
    <citation type="journal article" date="2022" name="G3 (Bethesda)">
        <title>Whole-genome sequence and methylome profiling of the almond [Prunus dulcis (Mill.) D.A. Webb] cultivar 'Nonpareil'.</title>
        <authorList>
            <person name="D'Amico-Willman K.M."/>
            <person name="Ouma W.Z."/>
            <person name="Meulia T."/>
            <person name="Sideli G.M."/>
            <person name="Gradziel T.M."/>
            <person name="Fresnedo-Ramirez J."/>
        </authorList>
    </citation>
    <scope>NUCLEOTIDE SEQUENCE [LARGE SCALE GENOMIC DNA]</scope>
    <source>
        <strain evidence="12">Clone GOH B32 T37-40</strain>
    </source>
</reference>
<dbReference type="PROSITE" id="PS50929">
    <property type="entry name" value="ABC_TM1F"/>
    <property type="match status" value="1"/>
</dbReference>
<dbReference type="CDD" id="cd18577">
    <property type="entry name" value="ABC_6TM_Pgp_ABCB1_D1_like"/>
    <property type="match status" value="1"/>
</dbReference>
<evidence type="ECO:0000256" key="7">
    <source>
        <dbReference type="ARBA" id="ARBA00023136"/>
    </source>
</evidence>
<proteinExistence type="inferred from homology"/>
<dbReference type="GO" id="GO:0090374">
    <property type="term" value="P:oligopeptide export from mitochondrion"/>
    <property type="evidence" value="ECO:0007669"/>
    <property type="project" value="TreeGrafter"/>
</dbReference>
<keyword evidence="3" id="KW-0813">Transport</keyword>
<evidence type="ECO:0000256" key="10">
    <source>
        <dbReference type="SAM" id="Phobius"/>
    </source>
</evidence>
<dbReference type="PANTHER" id="PTHR43394:SF16">
    <property type="entry name" value="ABC TRANSPORTER B FAMILY MEMBER 4-LIKE ISOFORM X1"/>
    <property type="match status" value="1"/>
</dbReference>
<feature type="transmembrane region" description="Helical" evidence="10">
    <location>
        <begin position="165"/>
        <end position="184"/>
    </location>
</feature>
<dbReference type="AlphaFoldDB" id="A0AAD4ZKP1"/>
<keyword evidence="13" id="KW-1185">Reference proteome</keyword>
<dbReference type="GO" id="GO:0015421">
    <property type="term" value="F:ABC-type oligopeptide transporter activity"/>
    <property type="evidence" value="ECO:0007669"/>
    <property type="project" value="TreeGrafter"/>
</dbReference>
<dbReference type="SUPFAM" id="SSF90123">
    <property type="entry name" value="ABC transporter transmembrane region"/>
    <property type="match status" value="1"/>
</dbReference>
<evidence type="ECO:0000313" key="13">
    <source>
        <dbReference type="Proteomes" id="UP001054821"/>
    </source>
</evidence>
<feature type="transmembrane region" description="Helical" evidence="10">
    <location>
        <begin position="268"/>
        <end position="291"/>
    </location>
</feature>
<dbReference type="GO" id="GO:0005524">
    <property type="term" value="F:ATP binding"/>
    <property type="evidence" value="ECO:0007669"/>
    <property type="project" value="InterPro"/>
</dbReference>
<comment type="subcellular location">
    <subcellularLocation>
        <location evidence="1">Membrane</location>
        <topology evidence="1">Multi-pass membrane protein</topology>
    </subcellularLocation>
</comment>
<feature type="region of interest" description="Disordered" evidence="9">
    <location>
        <begin position="1"/>
        <end position="42"/>
    </location>
</feature>
<keyword evidence="5" id="KW-0677">Repeat</keyword>
<feature type="transmembrane region" description="Helical" evidence="10">
    <location>
        <begin position="191"/>
        <end position="211"/>
    </location>
</feature>
<dbReference type="PANTHER" id="PTHR43394">
    <property type="entry name" value="ATP-DEPENDENT PERMEASE MDL1, MITOCHONDRIAL"/>
    <property type="match status" value="1"/>
</dbReference>
<evidence type="ECO:0000256" key="2">
    <source>
        <dbReference type="ARBA" id="ARBA00007577"/>
    </source>
</evidence>
<keyword evidence="7 10" id="KW-0472">Membrane</keyword>
<sequence length="306" mass="32707">MVGENPADGDVIKEKGKAASKVHSAVEDSQNNPKDTSKSKEDGTKTVPYYKLFSFADSLDYLLMSVGTISAIGNGSSFPLMTIIFGDVINSFGQTGNNKEVVDAVSEVNIMWLRERQAARIRSLYLKTILRQDVGFFDKEIKTGEIVGRMSGDTVLIQEATGEKVGSFIQLIATFIGGFVIAFIKGWLLTLVMLSSIPLLVFSGAVMGIIISKLASSGQTAYSVAATVVDQTIGSIRTVASFTGEKQAIADYNNSLIKAYNSGVQEGLASGFGMGSVMLIVMCSYALAVWFGGKMILERGYTGGEC</sequence>
<evidence type="ECO:0000256" key="4">
    <source>
        <dbReference type="ARBA" id="ARBA00022692"/>
    </source>
</evidence>
<evidence type="ECO:0000259" key="11">
    <source>
        <dbReference type="PROSITE" id="PS50929"/>
    </source>
</evidence>
<keyword evidence="4 10" id="KW-0812">Transmembrane</keyword>
<evidence type="ECO:0000256" key="1">
    <source>
        <dbReference type="ARBA" id="ARBA00004141"/>
    </source>
</evidence>
<dbReference type="InterPro" id="IPR036640">
    <property type="entry name" value="ABC1_TM_sf"/>
</dbReference>
<feature type="domain" description="ABC transmembrane type-1" evidence="11">
    <location>
        <begin position="101"/>
        <end position="306"/>
    </location>
</feature>
<name>A0AAD4ZKP1_PRUDU</name>
<accession>A0AAD4ZKP1</accession>
<dbReference type="Gene3D" id="1.20.1560.10">
    <property type="entry name" value="ABC transporter type 1, transmembrane domain"/>
    <property type="match status" value="1"/>
</dbReference>
<dbReference type="EMBL" id="JAJFAZ020000001">
    <property type="protein sequence ID" value="KAI5349041.1"/>
    <property type="molecule type" value="Genomic_DNA"/>
</dbReference>
<keyword evidence="6 10" id="KW-1133">Transmembrane helix</keyword>
<gene>
    <name evidence="12" type="ORF">L3X38_001928</name>
</gene>